<protein>
    <recommendedName>
        <fullName evidence="2">DNA primase/polymerase bifunctional N-terminal domain-containing protein</fullName>
    </recommendedName>
</protein>
<proteinExistence type="predicted"/>
<dbReference type="Pfam" id="PF09250">
    <property type="entry name" value="Prim-Pol"/>
    <property type="match status" value="1"/>
</dbReference>
<evidence type="ECO:0000313" key="3">
    <source>
        <dbReference type="EMBL" id="AZS40099.1"/>
    </source>
</evidence>
<reference evidence="3 4" key="1">
    <citation type="submission" date="2018-08" db="EMBL/GenBank/DDBJ databases">
        <title>Microbacterium oxydans strain HG3.</title>
        <authorList>
            <person name="ORTET P."/>
        </authorList>
    </citation>
    <scope>NUCLEOTIDE SEQUENCE [LARGE SCALE GENOMIC DNA]</scope>
    <source>
        <strain evidence="3 4">HG3</strain>
    </source>
</reference>
<dbReference type="SUPFAM" id="SSF56747">
    <property type="entry name" value="Prim-pol domain"/>
    <property type="match status" value="1"/>
</dbReference>
<evidence type="ECO:0000313" key="4">
    <source>
        <dbReference type="Proteomes" id="UP000274841"/>
    </source>
</evidence>
<feature type="domain" description="DNA primase/polymerase bifunctional N-terminal" evidence="2">
    <location>
        <begin position="23"/>
        <end position="173"/>
    </location>
</feature>
<gene>
    <name evidence="3" type="ORF">CVS54_01422</name>
</gene>
<dbReference type="CDD" id="cd04859">
    <property type="entry name" value="Prim_Pol"/>
    <property type="match status" value="1"/>
</dbReference>
<dbReference type="Proteomes" id="UP000274841">
    <property type="component" value="Chromosome"/>
</dbReference>
<organism evidence="3 4">
    <name type="scientific">Microbacterium oxydans</name>
    <dbReference type="NCBI Taxonomy" id="82380"/>
    <lineage>
        <taxon>Bacteria</taxon>
        <taxon>Bacillati</taxon>
        <taxon>Actinomycetota</taxon>
        <taxon>Actinomycetes</taxon>
        <taxon>Micrococcales</taxon>
        <taxon>Microbacteriaceae</taxon>
        <taxon>Microbacterium</taxon>
    </lineage>
</organism>
<dbReference type="KEGG" id="moy:CVS54_01422"/>
<sequence length="304" mass="32369">MVAPATAAAVFGQLDGTPLPVAARELARAGVPVFPCAPAGKRPIPERGFHEASVDLDRVEGWWRSRPTANIGIPTGAVSGLVVIDVDVHGVNGYAAYARAARAGLIPEPLAVVRTPTGGQHAYFPADPNQTQRSWQAGKVGIDCRGDGGYIIAPPSLLRLDGVRTPYRIEQVAAGAARPIDAGRLRDFLDPRPAPRPRLGGPVRREDAERLATWLGRQATDRNLKLFWASCRLAEGGVPLTDALDAMVTAAQSDFGEREITRTVYSAYRSVGAGARRDRPASSASGEFARRNVQQQAPATRGLS</sequence>
<dbReference type="EMBL" id="CP031422">
    <property type="protein sequence ID" value="AZS40099.1"/>
    <property type="molecule type" value="Genomic_DNA"/>
</dbReference>
<dbReference type="AlphaFoldDB" id="A0A3Q9J640"/>
<dbReference type="InterPro" id="IPR015330">
    <property type="entry name" value="DNA_primase/pol_bifunc_N"/>
</dbReference>
<evidence type="ECO:0000259" key="2">
    <source>
        <dbReference type="SMART" id="SM00943"/>
    </source>
</evidence>
<feature type="region of interest" description="Disordered" evidence="1">
    <location>
        <begin position="274"/>
        <end position="304"/>
    </location>
</feature>
<dbReference type="RefSeq" id="WP_127012038.1">
    <property type="nucleotide sequence ID" value="NZ_CP031422.1"/>
</dbReference>
<feature type="compositionally biased region" description="Polar residues" evidence="1">
    <location>
        <begin position="292"/>
        <end position="304"/>
    </location>
</feature>
<dbReference type="SMART" id="SM00943">
    <property type="entry name" value="Prim-Pol"/>
    <property type="match status" value="1"/>
</dbReference>
<name>A0A3Q9J640_9MICO</name>
<accession>A0A3Q9J640</accession>
<evidence type="ECO:0000256" key="1">
    <source>
        <dbReference type="SAM" id="MobiDB-lite"/>
    </source>
</evidence>